<evidence type="ECO:0000256" key="1">
    <source>
        <dbReference type="SAM" id="Coils"/>
    </source>
</evidence>
<dbReference type="AlphaFoldDB" id="R7RRC4"/>
<keyword evidence="3" id="KW-1185">Reference proteome</keyword>
<proteinExistence type="predicted"/>
<dbReference type="Proteomes" id="UP000014923">
    <property type="component" value="Unassembled WGS sequence"/>
</dbReference>
<reference evidence="2" key="1">
    <citation type="submission" date="2013-03" db="EMBL/GenBank/DDBJ databases">
        <title>Draft genome sequence of the hydrogen-ethanol-producing anaerobic alkalithermophilic Caloramator celere.</title>
        <authorList>
            <person name="Ciranna A."/>
            <person name="Larjo A."/>
            <person name="Kivisto A."/>
            <person name="Santala V."/>
            <person name="Roos C."/>
            <person name="Karp M."/>
        </authorList>
    </citation>
    <scope>NUCLEOTIDE SEQUENCE [LARGE SCALE GENOMIC DNA]</scope>
    <source>
        <strain evidence="2">DSM 8682</strain>
    </source>
</reference>
<evidence type="ECO:0000313" key="3">
    <source>
        <dbReference type="Proteomes" id="UP000014923"/>
    </source>
</evidence>
<name>R7RRC4_9CLOT</name>
<accession>R7RRC4</accession>
<dbReference type="EMBL" id="CAVN010000097">
    <property type="protein sequence ID" value="CDF58584.1"/>
    <property type="molecule type" value="Genomic_DNA"/>
</dbReference>
<gene>
    <name evidence="2" type="ORF">TCEL_00630</name>
</gene>
<comment type="caution">
    <text evidence="2">The sequence shown here is derived from an EMBL/GenBank/DDBJ whole genome shotgun (WGS) entry which is preliminary data.</text>
</comment>
<keyword evidence="1" id="KW-0175">Coiled coil</keyword>
<evidence type="ECO:0000313" key="2">
    <source>
        <dbReference type="EMBL" id="CDF58584.1"/>
    </source>
</evidence>
<feature type="coiled-coil region" evidence="1">
    <location>
        <begin position="51"/>
        <end position="96"/>
    </location>
</feature>
<dbReference type="HOGENOM" id="CLU_2157169_0_0_9"/>
<dbReference type="eggNOG" id="ENOG50345XW">
    <property type="taxonomic scope" value="Bacteria"/>
</dbReference>
<organism evidence="2 3">
    <name type="scientific">Thermobrachium celere DSM 8682</name>
    <dbReference type="NCBI Taxonomy" id="941824"/>
    <lineage>
        <taxon>Bacteria</taxon>
        <taxon>Bacillati</taxon>
        <taxon>Bacillota</taxon>
        <taxon>Clostridia</taxon>
        <taxon>Eubacteriales</taxon>
        <taxon>Clostridiaceae</taxon>
        <taxon>Thermobrachium</taxon>
    </lineage>
</organism>
<protein>
    <submittedName>
        <fullName evidence="2">Uncharacterized protein</fullName>
    </submittedName>
</protein>
<sequence>MMDENIERVIQNIIHIDRSAAELRKKVEDDLIRKRLELDDKVELLKYEILQKKEEELNILKEQEIKNIQKEEQRIIEGYTEKSKELEDKYNKIKEIFLKDIYQNILFLEDR</sequence>